<dbReference type="PROSITE" id="PS00175">
    <property type="entry name" value="PG_MUTASE"/>
    <property type="match status" value="1"/>
</dbReference>
<dbReference type="PANTHER" id="PTHR48100:SF1">
    <property type="entry name" value="HISTIDINE PHOSPHATASE FAMILY PROTEIN-RELATED"/>
    <property type="match status" value="1"/>
</dbReference>
<dbReference type="GO" id="GO:0016791">
    <property type="term" value="F:phosphatase activity"/>
    <property type="evidence" value="ECO:0007669"/>
    <property type="project" value="TreeGrafter"/>
</dbReference>
<dbReference type="EMBL" id="LSTV01000001">
    <property type="protein sequence ID" value="OAH51748.1"/>
    <property type="molecule type" value="Genomic_DNA"/>
</dbReference>
<dbReference type="CDD" id="cd07067">
    <property type="entry name" value="HP_PGM_like"/>
    <property type="match status" value="1"/>
</dbReference>
<protein>
    <submittedName>
        <fullName evidence="5">Fructose-2,6-bisphosphatase</fullName>
    </submittedName>
</protein>
<keyword evidence="2" id="KW-0413">Isomerase</keyword>
<keyword evidence="1" id="KW-0324">Glycolysis</keyword>
<proteinExistence type="predicted"/>
<dbReference type="PANTHER" id="PTHR48100">
    <property type="entry name" value="BROAD-SPECIFICITY PHOSPHATASE YOR283W-RELATED"/>
    <property type="match status" value="1"/>
</dbReference>
<comment type="caution">
    <text evidence="5">The sequence shown here is derived from an EMBL/GenBank/DDBJ whole genome shotgun (WGS) entry which is preliminary data.</text>
</comment>
<evidence type="ECO:0000256" key="4">
    <source>
        <dbReference type="PIRSR" id="PIRSR613078-2"/>
    </source>
</evidence>
<reference evidence="5 6" key="1">
    <citation type="submission" date="2016-02" db="EMBL/GenBank/DDBJ databases">
        <authorList>
            <person name="Wen L."/>
            <person name="He K."/>
            <person name="Yang H."/>
        </authorList>
    </citation>
    <scope>NUCLEOTIDE SEQUENCE [LARGE SCALE GENOMIC DNA]</scope>
    <source>
        <strain evidence="5 6">CD11_3</strain>
    </source>
</reference>
<name>A0A177KEB8_9MICO</name>
<dbReference type="AlphaFoldDB" id="A0A177KEB8"/>
<dbReference type="RefSeq" id="WP_064002253.1">
    <property type="nucleotide sequence ID" value="NZ_LSTV01000001.1"/>
</dbReference>
<dbReference type="GO" id="GO:0005737">
    <property type="term" value="C:cytoplasm"/>
    <property type="evidence" value="ECO:0007669"/>
    <property type="project" value="TreeGrafter"/>
</dbReference>
<feature type="binding site" evidence="4">
    <location>
        <begin position="8"/>
        <end position="15"/>
    </location>
    <ligand>
        <name>substrate</name>
    </ligand>
</feature>
<dbReference type="SUPFAM" id="SSF53254">
    <property type="entry name" value="Phosphoglycerate mutase-like"/>
    <property type="match status" value="1"/>
</dbReference>
<feature type="active site" description="Tele-phosphohistidine intermediate" evidence="3">
    <location>
        <position position="9"/>
    </location>
</feature>
<evidence type="ECO:0000256" key="2">
    <source>
        <dbReference type="ARBA" id="ARBA00023235"/>
    </source>
</evidence>
<organism evidence="5 6">
    <name type="scientific">Microbacterium oleivorans</name>
    <dbReference type="NCBI Taxonomy" id="273677"/>
    <lineage>
        <taxon>Bacteria</taxon>
        <taxon>Bacillati</taxon>
        <taxon>Actinomycetota</taxon>
        <taxon>Actinomycetes</taxon>
        <taxon>Micrococcales</taxon>
        <taxon>Microbacteriaceae</taxon>
        <taxon>Microbacterium</taxon>
    </lineage>
</organism>
<evidence type="ECO:0000256" key="3">
    <source>
        <dbReference type="PIRSR" id="PIRSR613078-1"/>
    </source>
</evidence>
<gene>
    <name evidence="5" type="ORF">AYL44_05835</name>
</gene>
<sequence>MTILTLVRHGETDWNRARRIQGSTDIPLNDTGRIQARAAAHDLAERATRASMTVVVSSDLSRAHETARIIAAELGLAEPTTHIGLRERSYGEAEGVTDVEFAERWGPWDTAVVPGAEPRDAVAVRALAALQEVVERARRENDPHAPDLIVVAHGALIRAVMEHVTDGVHPGRGHKILNGSAHSFRVEPEGLILLETSAVPV</sequence>
<feature type="binding site" evidence="4">
    <location>
        <begin position="87"/>
        <end position="90"/>
    </location>
    <ligand>
        <name>substrate</name>
    </ligand>
</feature>
<dbReference type="InterPro" id="IPR029033">
    <property type="entry name" value="His_PPase_superfam"/>
</dbReference>
<dbReference type="Pfam" id="PF00300">
    <property type="entry name" value="His_Phos_1"/>
    <property type="match status" value="1"/>
</dbReference>
<feature type="binding site" evidence="4">
    <location>
        <position position="62"/>
    </location>
    <ligand>
        <name>substrate</name>
    </ligand>
</feature>
<dbReference type="InterPro" id="IPR013078">
    <property type="entry name" value="His_Pase_superF_clade-1"/>
</dbReference>
<evidence type="ECO:0000313" key="5">
    <source>
        <dbReference type="EMBL" id="OAH51748.1"/>
    </source>
</evidence>
<dbReference type="InterPro" id="IPR001345">
    <property type="entry name" value="PG/BPGM_mutase_AS"/>
</dbReference>
<evidence type="ECO:0000256" key="1">
    <source>
        <dbReference type="ARBA" id="ARBA00023152"/>
    </source>
</evidence>
<dbReference type="Proteomes" id="UP000076998">
    <property type="component" value="Unassembled WGS sequence"/>
</dbReference>
<dbReference type="SMART" id="SM00855">
    <property type="entry name" value="PGAM"/>
    <property type="match status" value="1"/>
</dbReference>
<dbReference type="Gene3D" id="3.40.50.1240">
    <property type="entry name" value="Phosphoglycerate mutase-like"/>
    <property type="match status" value="1"/>
</dbReference>
<accession>A0A177KEB8</accession>
<dbReference type="InterPro" id="IPR050275">
    <property type="entry name" value="PGM_Phosphatase"/>
</dbReference>
<feature type="active site" description="Proton donor/acceptor" evidence="3">
    <location>
        <position position="87"/>
    </location>
</feature>
<dbReference type="OrthoDB" id="4697614at2"/>
<evidence type="ECO:0000313" key="6">
    <source>
        <dbReference type="Proteomes" id="UP000076998"/>
    </source>
</evidence>